<dbReference type="PANTHER" id="PTHR43068:SF1">
    <property type="entry name" value="SLR1854 PROTEIN"/>
    <property type="match status" value="1"/>
</dbReference>
<name>A0ABP7J4A1_9ACTN</name>
<comment type="caution">
    <text evidence="1">The sequence shown here is derived from an EMBL/GenBank/DDBJ whole genome shotgun (WGS) entry which is preliminary data.</text>
</comment>
<organism evidence="1 2">
    <name type="scientific">Streptomyces coacervatus</name>
    <dbReference type="NCBI Taxonomy" id="647381"/>
    <lineage>
        <taxon>Bacteria</taxon>
        <taxon>Bacillati</taxon>
        <taxon>Actinomycetota</taxon>
        <taxon>Actinomycetes</taxon>
        <taxon>Kitasatosporales</taxon>
        <taxon>Streptomycetaceae</taxon>
        <taxon>Streptomyces</taxon>
    </lineage>
</organism>
<dbReference type="RefSeq" id="WP_275780592.1">
    <property type="nucleotide sequence ID" value="NZ_BAABDE010000030.1"/>
</dbReference>
<proteinExistence type="predicted"/>
<dbReference type="InterPro" id="IPR032633">
    <property type="entry name" value="ThiJ-like"/>
</dbReference>
<sequence length="248" mass="27759">MRVLIPLPDHDFDVTEVAVPWRLLTDAGHQVVFATERARTRPAADARLLTGVLFGQLGAEDEPKRFYEQLTAAPEFTATTAWADVDVTAYDGLLLPGGHAPGMRQYLGSDQLQQQVARFWALGRPVGAICHGVLVLARTRDPETGRSLLADRRTTCLPKYMERTAYLTTAWRLGRYYRTYPAYVEDEVRSALGDPAVQFERGPRVLTRRGTADDDSHAFVVQDGTYLSARWPGDAYLFARRYLELLGA</sequence>
<keyword evidence="1" id="KW-0315">Glutamine amidotransferase</keyword>
<protein>
    <submittedName>
        <fullName evidence="1">Type 1 glutamine amidotransferase domain-containing protein</fullName>
    </submittedName>
</protein>
<gene>
    <name evidence="1" type="ORF">GCM10022403_078130</name>
</gene>
<dbReference type="Pfam" id="PF17124">
    <property type="entry name" value="ThiJ_like"/>
    <property type="match status" value="1"/>
</dbReference>
<accession>A0ABP7J4A1</accession>
<dbReference type="EMBL" id="BAABDE010000030">
    <property type="protein sequence ID" value="GAA3833533.1"/>
    <property type="molecule type" value="Genomic_DNA"/>
</dbReference>
<keyword evidence="2" id="KW-1185">Reference proteome</keyword>
<evidence type="ECO:0000313" key="1">
    <source>
        <dbReference type="EMBL" id="GAA3833533.1"/>
    </source>
</evidence>
<evidence type="ECO:0000313" key="2">
    <source>
        <dbReference type="Proteomes" id="UP001501009"/>
    </source>
</evidence>
<dbReference type="SUPFAM" id="SSF52317">
    <property type="entry name" value="Class I glutamine amidotransferase-like"/>
    <property type="match status" value="1"/>
</dbReference>
<reference evidence="2" key="1">
    <citation type="journal article" date="2019" name="Int. J. Syst. Evol. Microbiol.">
        <title>The Global Catalogue of Microorganisms (GCM) 10K type strain sequencing project: providing services to taxonomists for standard genome sequencing and annotation.</title>
        <authorList>
            <consortium name="The Broad Institute Genomics Platform"/>
            <consortium name="The Broad Institute Genome Sequencing Center for Infectious Disease"/>
            <person name="Wu L."/>
            <person name="Ma J."/>
        </authorList>
    </citation>
    <scope>NUCLEOTIDE SEQUENCE [LARGE SCALE GENOMIC DNA]</scope>
    <source>
        <strain evidence="2">JCM 17138</strain>
    </source>
</reference>
<dbReference type="InterPro" id="IPR029062">
    <property type="entry name" value="Class_I_gatase-like"/>
</dbReference>
<dbReference type="Gene3D" id="3.40.50.880">
    <property type="match status" value="1"/>
</dbReference>
<dbReference type="PANTHER" id="PTHR43068">
    <property type="entry name" value="SLR1854 PROTEIN"/>
    <property type="match status" value="1"/>
</dbReference>
<dbReference type="Proteomes" id="UP001501009">
    <property type="component" value="Unassembled WGS sequence"/>
</dbReference>